<organism evidence="1">
    <name type="scientific">Paraprevotella clara</name>
    <dbReference type="NCBI Taxonomy" id="454154"/>
    <lineage>
        <taxon>Bacteria</taxon>
        <taxon>Pseudomonadati</taxon>
        <taxon>Bacteroidota</taxon>
        <taxon>Bacteroidia</taxon>
        <taxon>Bacteroidales</taxon>
        <taxon>Prevotellaceae</taxon>
        <taxon>Paraprevotella</taxon>
    </lineage>
</organism>
<dbReference type="EMBL" id="CACRUT010000008">
    <property type="protein sequence ID" value="VYT89227.1"/>
    <property type="molecule type" value="Genomic_DNA"/>
</dbReference>
<sequence length="61" mass="7096">MLSHATPTSDEASAWIRTTNIRKIIQQSEIFFPGNSVIRLRYCITAFYKQQKNTKSFTAER</sequence>
<proteinExistence type="predicted"/>
<reference evidence="1" key="1">
    <citation type="submission" date="2019-11" db="EMBL/GenBank/DDBJ databases">
        <authorList>
            <person name="Feng L."/>
        </authorList>
    </citation>
    <scope>NUCLEOTIDE SEQUENCE</scope>
    <source>
        <strain evidence="1">PclaraLFYP37</strain>
    </source>
</reference>
<protein>
    <submittedName>
        <fullName evidence="1">Uncharacterized protein</fullName>
    </submittedName>
</protein>
<evidence type="ECO:0000313" key="1">
    <source>
        <dbReference type="EMBL" id="VYT89227.1"/>
    </source>
</evidence>
<gene>
    <name evidence="1" type="ORF">PCLFYP37_01396</name>
</gene>
<dbReference type="AlphaFoldDB" id="A0A6N3AFX6"/>
<accession>A0A6N3AFX6</accession>
<name>A0A6N3AFX6_9BACT</name>